<proteinExistence type="predicted"/>
<evidence type="ECO:0000313" key="6">
    <source>
        <dbReference type="Proteomes" id="UP001594351"/>
    </source>
</evidence>
<dbReference type="SMART" id="SM00530">
    <property type="entry name" value="HTH_XRE"/>
    <property type="match status" value="1"/>
</dbReference>
<comment type="caution">
    <text evidence="5">The sequence shown here is derived from an EMBL/GenBank/DDBJ whole genome shotgun (WGS) entry which is preliminary data.</text>
</comment>
<evidence type="ECO:0000313" key="5">
    <source>
        <dbReference type="EMBL" id="MFC1853869.1"/>
    </source>
</evidence>
<keyword evidence="6" id="KW-1185">Reference proteome</keyword>
<reference evidence="5 6" key="1">
    <citation type="submission" date="2024-09" db="EMBL/GenBank/DDBJ databases">
        <title>Laminarin stimulates single cell rates of sulfate reduction while oxygen inhibits transcriptomic activity in coastal marine sediment.</title>
        <authorList>
            <person name="Lindsay M."/>
            <person name="Orcutt B."/>
            <person name="Emerson D."/>
            <person name="Stepanauskas R."/>
            <person name="D'Angelo T."/>
        </authorList>
    </citation>
    <scope>NUCLEOTIDE SEQUENCE [LARGE SCALE GENOMIC DNA]</scope>
    <source>
        <strain evidence="5">SAG AM-311-K15</strain>
    </source>
</reference>
<dbReference type="InterPro" id="IPR010982">
    <property type="entry name" value="Lambda_DNA-bd_dom_sf"/>
</dbReference>
<dbReference type="PANTHER" id="PTHR36511">
    <property type="entry name" value="MERR FAMILY BACTERIAL REGULATORY PROTEIN"/>
    <property type="match status" value="1"/>
</dbReference>
<dbReference type="InterPro" id="IPR047761">
    <property type="entry name" value="NadS-like"/>
</dbReference>
<dbReference type="Pfam" id="PF01381">
    <property type="entry name" value="HTH_3"/>
    <property type="match status" value="1"/>
</dbReference>
<gene>
    <name evidence="5" type="primary">nadS</name>
    <name evidence="5" type="ORF">ACFL27_27100</name>
</gene>
<accession>A0ABV6Z5Z4</accession>
<dbReference type="PANTHER" id="PTHR36511:SF3">
    <property type="entry name" value="ANTITOXIN HIGA-2"/>
    <property type="match status" value="1"/>
</dbReference>
<keyword evidence="1" id="KW-0805">Transcription regulation</keyword>
<keyword evidence="2" id="KW-0238">DNA-binding</keyword>
<dbReference type="Proteomes" id="UP001594351">
    <property type="component" value="Unassembled WGS sequence"/>
</dbReference>
<dbReference type="InterPro" id="IPR052359">
    <property type="entry name" value="HTH-type_reg/antitoxin"/>
</dbReference>
<feature type="domain" description="HTH cro/C1-type" evidence="4">
    <location>
        <begin position="37"/>
        <end position="72"/>
    </location>
</feature>
<dbReference type="SUPFAM" id="SSF47413">
    <property type="entry name" value="lambda repressor-like DNA-binding domains"/>
    <property type="match status" value="1"/>
</dbReference>
<keyword evidence="3" id="KW-0804">Transcription</keyword>
<organism evidence="5 6">
    <name type="scientific">candidate division CSSED10-310 bacterium</name>
    <dbReference type="NCBI Taxonomy" id="2855610"/>
    <lineage>
        <taxon>Bacteria</taxon>
        <taxon>Bacteria division CSSED10-310</taxon>
    </lineage>
</organism>
<evidence type="ECO:0000256" key="3">
    <source>
        <dbReference type="ARBA" id="ARBA00023163"/>
    </source>
</evidence>
<evidence type="ECO:0000256" key="2">
    <source>
        <dbReference type="ARBA" id="ARBA00023125"/>
    </source>
</evidence>
<evidence type="ECO:0000259" key="4">
    <source>
        <dbReference type="PROSITE" id="PS50943"/>
    </source>
</evidence>
<dbReference type="NCBIfam" id="NF041265">
    <property type="entry name" value="NadS"/>
    <property type="match status" value="1"/>
</dbReference>
<sequence length="96" mass="10912">MNEKNFDNLVESIKHAGQIKKGNRKPSRIFEFRPLDIKSIRSKLKKSQREFAFMIGVSISTLQNWEQGRRKPEGAARALLKVASENPEAVSKALES</sequence>
<dbReference type="EMBL" id="JBHPBY010000630">
    <property type="protein sequence ID" value="MFC1853869.1"/>
    <property type="molecule type" value="Genomic_DNA"/>
</dbReference>
<dbReference type="PROSITE" id="PS50943">
    <property type="entry name" value="HTH_CROC1"/>
    <property type="match status" value="1"/>
</dbReference>
<dbReference type="InterPro" id="IPR001387">
    <property type="entry name" value="Cro/C1-type_HTH"/>
</dbReference>
<name>A0ABV6Z5Z4_UNCC1</name>
<dbReference type="Gene3D" id="1.10.260.40">
    <property type="entry name" value="lambda repressor-like DNA-binding domains"/>
    <property type="match status" value="1"/>
</dbReference>
<evidence type="ECO:0000256" key="1">
    <source>
        <dbReference type="ARBA" id="ARBA00023015"/>
    </source>
</evidence>
<protein>
    <submittedName>
        <fullName evidence="5">NadS family protein</fullName>
    </submittedName>
</protein>
<dbReference type="CDD" id="cd00093">
    <property type="entry name" value="HTH_XRE"/>
    <property type="match status" value="1"/>
</dbReference>